<proteinExistence type="predicted"/>
<reference evidence="14 15" key="1">
    <citation type="journal article" date="2014" name="PLoS ONE">
        <title>An emerging Mycoplasma associated with trichomoniasis, vaginal infection and disease.</title>
        <authorList>
            <consortium name="Vaginal Microbiome Consortium"/>
            <person name="Fettweis J.M."/>
            <person name="Serrano M.G."/>
            <person name="Huang B."/>
            <person name="Brooks J.P."/>
            <person name="Glascock A.L."/>
            <person name="Sheth N.U."/>
            <person name="Strauss J.F.III."/>
            <person name="Jefferson K.K."/>
            <person name="Buck G.A."/>
        </authorList>
    </citation>
    <scope>NUCLEOTIDE SEQUENCE [LARGE SCALE GENOMIC DNA]</scope>
    <source>
        <strain evidence="14 15">VCU_M1</strain>
    </source>
</reference>
<dbReference type="Gene3D" id="3.40.1360.10">
    <property type="match status" value="1"/>
</dbReference>
<evidence type="ECO:0000313" key="15">
    <source>
        <dbReference type="Proteomes" id="UP000030066"/>
    </source>
</evidence>
<accession>A0A097SSY7</accession>
<dbReference type="Proteomes" id="UP000030066">
    <property type="component" value="Chromosome"/>
</dbReference>
<dbReference type="GO" id="GO:0006364">
    <property type="term" value="P:rRNA processing"/>
    <property type="evidence" value="ECO:0007669"/>
    <property type="project" value="UniProtKB-UniRule"/>
</dbReference>
<dbReference type="GO" id="GO:0019843">
    <property type="term" value="F:rRNA binding"/>
    <property type="evidence" value="ECO:0007669"/>
    <property type="project" value="UniProtKB-KW"/>
</dbReference>
<name>A0A097SSY7_9BACT</name>
<dbReference type="InterPro" id="IPR004466">
    <property type="entry name" value="RNase_M5"/>
</dbReference>
<evidence type="ECO:0000256" key="8">
    <source>
        <dbReference type="ARBA" id="ARBA00022801"/>
    </source>
</evidence>
<dbReference type="NCBIfam" id="TIGR00334">
    <property type="entry name" value="5S_RNA_mat_M5"/>
    <property type="match status" value="1"/>
</dbReference>
<feature type="domain" description="Toprim" evidence="12">
    <location>
        <begin position="6"/>
        <end position="60"/>
    </location>
</feature>
<dbReference type="eggNOG" id="COG1658">
    <property type="taxonomic scope" value="Bacteria"/>
</dbReference>
<dbReference type="GO" id="GO:0046872">
    <property type="term" value="F:metal ion binding"/>
    <property type="evidence" value="ECO:0007669"/>
    <property type="project" value="UniProtKB-KW"/>
</dbReference>
<dbReference type="Pfam" id="PF01751">
    <property type="entry name" value="Toprim"/>
    <property type="match status" value="1"/>
</dbReference>
<evidence type="ECO:0000256" key="7">
    <source>
        <dbReference type="ARBA" id="ARBA00022759"/>
    </source>
</evidence>
<dbReference type="EC" id="3.1.26.8" evidence="11"/>
<evidence type="ECO:0000256" key="6">
    <source>
        <dbReference type="ARBA" id="ARBA00022730"/>
    </source>
</evidence>
<dbReference type="KEGG" id="mgj:MGM1_3270"/>
<keyword evidence="5" id="KW-0479">Metal-binding</keyword>
<evidence type="ECO:0000256" key="9">
    <source>
        <dbReference type="ARBA" id="ARBA00022842"/>
    </source>
</evidence>
<keyword evidence="9" id="KW-0460">Magnesium</keyword>
<dbReference type="Pfam" id="PF13331">
    <property type="entry name" value="DUF4093"/>
    <property type="match status" value="1"/>
</dbReference>
<keyword evidence="15" id="KW-1185">Reference proteome</keyword>
<keyword evidence="8" id="KW-0378">Hydrolase</keyword>
<dbReference type="SUPFAM" id="SSF110455">
    <property type="entry name" value="Toprim domain"/>
    <property type="match status" value="1"/>
</dbReference>
<dbReference type="HOGENOM" id="CLU_109405_1_0_14"/>
<evidence type="ECO:0000256" key="10">
    <source>
        <dbReference type="ARBA" id="ARBA00022884"/>
    </source>
</evidence>
<dbReference type="InterPro" id="IPR006171">
    <property type="entry name" value="TOPRIM_dom"/>
</dbReference>
<evidence type="ECO:0000256" key="11">
    <source>
        <dbReference type="NCBIfam" id="TIGR00334"/>
    </source>
</evidence>
<keyword evidence="2" id="KW-0690">Ribosome biogenesis</keyword>
<sequence>MQSLFNVDTIETNGSVLKKETINLIQLVAKKRGVILFLDPDYMGEKIRKQLVEHLESCKQAFIDFKDWKSKKHGVNEASDQAIIDAITNACTFTKKEAPTLNWTDYLKLNLDTKLKRAKLCQALHISYANHKQLFKRLNMIGKTYNQLKELIYE</sequence>
<dbReference type="InterPro" id="IPR025156">
    <property type="entry name" value="RNase_M5_C"/>
</dbReference>
<evidence type="ECO:0000256" key="3">
    <source>
        <dbReference type="ARBA" id="ARBA00022552"/>
    </source>
</evidence>
<dbReference type="EMBL" id="CP007711">
    <property type="protein sequence ID" value="AIV03699.1"/>
    <property type="molecule type" value="Genomic_DNA"/>
</dbReference>
<evidence type="ECO:0000256" key="5">
    <source>
        <dbReference type="ARBA" id="ARBA00022723"/>
    </source>
</evidence>
<evidence type="ECO:0000256" key="1">
    <source>
        <dbReference type="ARBA" id="ARBA00022490"/>
    </source>
</evidence>
<dbReference type="PANTHER" id="PTHR39156">
    <property type="entry name" value="RIBONUCLEASE M5"/>
    <property type="match status" value="1"/>
</dbReference>
<feature type="domain" description="Ribonuclease M5 C-terminal" evidence="13">
    <location>
        <begin position="74"/>
        <end position="151"/>
    </location>
</feature>
<evidence type="ECO:0000259" key="12">
    <source>
        <dbReference type="Pfam" id="PF01751"/>
    </source>
</evidence>
<dbReference type="GO" id="GO:0043822">
    <property type="term" value="F:ribonuclease M5 activity"/>
    <property type="evidence" value="ECO:0007669"/>
    <property type="project" value="UniProtKB-UniRule"/>
</dbReference>
<gene>
    <name evidence="14" type="ORF">MGM1_3270</name>
</gene>
<protein>
    <recommendedName>
        <fullName evidence="11">Ribonuclease M5</fullName>
        <ecNumber evidence="11">3.1.26.8</ecNumber>
    </recommendedName>
</protein>
<keyword evidence="3" id="KW-0698">rRNA processing</keyword>
<dbReference type="AlphaFoldDB" id="A0A097SSY7"/>
<evidence type="ECO:0000313" key="14">
    <source>
        <dbReference type="EMBL" id="AIV03699.1"/>
    </source>
</evidence>
<evidence type="ECO:0000256" key="4">
    <source>
        <dbReference type="ARBA" id="ARBA00022722"/>
    </source>
</evidence>
<dbReference type="STRING" id="1318617.MGM1_3270"/>
<keyword evidence="1" id="KW-0963">Cytoplasm</keyword>
<organism evidence="14 15">
    <name type="scientific">Candidatus Malacoplasma girerdii</name>
    <dbReference type="NCBI Taxonomy" id="1318617"/>
    <lineage>
        <taxon>Bacteria</taxon>
        <taxon>Bacillati</taxon>
        <taxon>Mycoplasmatota</taxon>
        <taxon>Mycoplasmoidales</taxon>
        <taxon>Mycoplasmoidaceae</taxon>
        <taxon>Malacoplasma</taxon>
    </lineage>
</organism>
<keyword evidence="10" id="KW-0694">RNA-binding</keyword>
<dbReference type="PANTHER" id="PTHR39156:SF1">
    <property type="entry name" value="RIBONUCLEASE M5"/>
    <property type="match status" value="1"/>
</dbReference>
<keyword evidence="7" id="KW-0255">Endonuclease</keyword>
<keyword evidence="6" id="KW-0699">rRNA-binding</keyword>
<keyword evidence="4" id="KW-0540">Nuclease</keyword>
<evidence type="ECO:0000259" key="13">
    <source>
        <dbReference type="Pfam" id="PF13331"/>
    </source>
</evidence>
<evidence type="ECO:0000256" key="2">
    <source>
        <dbReference type="ARBA" id="ARBA00022517"/>
    </source>
</evidence>